<sequence length="367" mass="40246">MSSHLAAAASALPLPLPPPAVAAPSRALRALILSRGGAAAVCSSLRRGGTPACLVRRLCSHHSAAAAATALEEARRGRKQLGMTPALYDYLLANVREHPILRELREETAAMRGSQMQVSPAQAQLLSMLVQILGARRCIEVGVFTGYSSLAVALALPESGHLVACERDDRCLEVAKKYYQRAGVAHKIDVKHALAADSLRSLLDCGEASSYDFAFVDADKRMYEEYYELLLKLVRVGGLIVMDNVLWYGRVADLLVDDQKTISIRNFNKKVLEDKRVDISMEFENHAQFFVLQHRRGSTNCGANWRWDDNLPEASRYLSSQRFCVDAENFLPRSSPEKSNCGLGSTNHSGGEAVGGSNFDSLLRTLR</sequence>
<keyword evidence="3" id="KW-0949">S-adenosyl-L-methionine</keyword>
<name>A0A1D6J0D7_MAIZE</name>
<dbReference type="SMR" id="A0A1D6J0D7"/>
<evidence type="ECO:0000256" key="4">
    <source>
        <dbReference type="ARBA" id="ARBA00023453"/>
    </source>
</evidence>
<evidence type="ECO:0000256" key="2">
    <source>
        <dbReference type="ARBA" id="ARBA00022679"/>
    </source>
</evidence>
<dbReference type="PANTHER" id="PTHR10509">
    <property type="entry name" value="O-METHYLTRANSFERASE-RELATED"/>
    <property type="match status" value="1"/>
</dbReference>
<dbReference type="Gene3D" id="3.40.50.150">
    <property type="entry name" value="Vaccinia Virus protein VP39"/>
    <property type="match status" value="1"/>
</dbReference>
<comment type="similarity">
    <text evidence="4">Belongs to the class I-like SAM-binding methyltransferase superfamily. Cation-dependent O-methyltransferase family.</text>
</comment>
<dbReference type="AlphaFoldDB" id="A0A1D6J0D7"/>
<gene>
    <name evidence="5" type="ORF">ZEAMMB73_Zm00001d024596</name>
</gene>
<protein>
    <submittedName>
        <fullName evidence="5">Caffeoyl CoA O-methyltransferase3</fullName>
    </submittedName>
</protein>
<dbReference type="ExpressionAtlas" id="A0A1D6J0D7">
    <property type="expression patterns" value="baseline and differential"/>
</dbReference>
<dbReference type="PROSITE" id="PS51682">
    <property type="entry name" value="SAM_OMT_I"/>
    <property type="match status" value="1"/>
</dbReference>
<organism evidence="5">
    <name type="scientific">Zea mays</name>
    <name type="common">Maize</name>
    <dbReference type="NCBI Taxonomy" id="4577"/>
    <lineage>
        <taxon>Eukaryota</taxon>
        <taxon>Viridiplantae</taxon>
        <taxon>Streptophyta</taxon>
        <taxon>Embryophyta</taxon>
        <taxon>Tracheophyta</taxon>
        <taxon>Spermatophyta</taxon>
        <taxon>Magnoliopsida</taxon>
        <taxon>Liliopsida</taxon>
        <taxon>Poales</taxon>
        <taxon>Poaceae</taxon>
        <taxon>PACMAD clade</taxon>
        <taxon>Panicoideae</taxon>
        <taxon>Andropogonodae</taxon>
        <taxon>Andropogoneae</taxon>
        <taxon>Tripsacinae</taxon>
        <taxon>Zea</taxon>
    </lineage>
</organism>
<dbReference type="FunCoup" id="A0A1D6J0D7">
    <property type="interactions" value="646"/>
</dbReference>
<dbReference type="InParanoid" id="A0A1D6J0D7"/>
<dbReference type="InterPro" id="IPR050362">
    <property type="entry name" value="Cation-dep_OMT"/>
</dbReference>
<dbReference type="GO" id="GO:0032259">
    <property type="term" value="P:methylation"/>
    <property type="evidence" value="ECO:0007669"/>
    <property type="project" value="UniProtKB-KW"/>
</dbReference>
<evidence type="ECO:0000256" key="1">
    <source>
        <dbReference type="ARBA" id="ARBA00022603"/>
    </source>
</evidence>
<evidence type="ECO:0000313" key="5">
    <source>
        <dbReference type="EMBL" id="AQK41551.1"/>
    </source>
</evidence>
<proteinExistence type="inferred from homology"/>
<accession>A0A1D6J0D7</accession>
<dbReference type="STRING" id="4577.A0A1D6J0D7"/>
<reference evidence="5" key="1">
    <citation type="submission" date="2015-12" db="EMBL/GenBank/DDBJ databases">
        <title>Update maize B73 reference genome by single molecule sequencing technologies.</title>
        <authorList>
            <consortium name="Maize Genome Sequencing Project"/>
            <person name="Ware D."/>
        </authorList>
    </citation>
    <scope>NUCLEOTIDE SEQUENCE</scope>
    <source>
        <tissue evidence="5">Seedling</tissue>
    </source>
</reference>
<dbReference type="GO" id="GO:0008171">
    <property type="term" value="F:O-methyltransferase activity"/>
    <property type="evidence" value="ECO:0007669"/>
    <property type="project" value="InterPro"/>
</dbReference>
<dbReference type="IntAct" id="A0A1D6J0D7">
    <property type="interactions" value="1"/>
</dbReference>
<dbReference type="SUPFAM" id="SSF53335">
    <property type="entry name" value="S-adenosyl-L-methionine-dependent methyltransferases"/>
    <property type="match status" value="1"/>
</dbReference>
<keyword evidence="2 5" id="KW-0808">Transferase</keyword>
<dbReference type="InterPro" id="IPR029063">
    <property type="entry name" value="SAM-dependent_MTases_sf"/>
</dbReference>
<dbReference type="PANTHER" id="PTHR10509:SF14">
    <property type="entry name" value="CAFFEOYL-COA O-METHYLTRANSFERASE 3-RELATED"/>
    <property type="match status" value="1"/>
</dbReference>
<keyword evidence="1 5" id="KW-0489">Methyltransferase</keyword>
<dbReference type="InterPro" id="IPR002935">
    <property type="entry name" value="SAM_O-MeTrfase"/>
</dbReference>
<dbReference type="Pfam" id="PF01596">
    <property type="entry name" value="Methyltransf_3"/>
    <property type="match status" value="1"/>
</dbReference>
<dbReference type="CDD" id="cd02440">
    <property type="entry name" value="AdoMet_MTases"/>
    <property type="match status" value="1"/>
</dbReference>
<evidence type="ECO:0000256" key="3">
    <source>
        <dbReference type="ARBA" id="ARBA00022691"/>
    </source>
</evidence>
<dbReference type="EMBL" id="CM000786">
    <property type="protein sequence ID" value="AQK41551.1"/>
    <property type="molecule type" value="Genomic_DNA"/>
</dbReference>